<dbReference type="EMBL" id="BDRX01000002">
    <property type="protein sequence ID" value="GBF87887.1"/>
    <property type="molecule type" value="Genomic_DNA"/>
</dbReference>
<feature type="compositionally biased region" description="Acidic residues" evidence="1">
    <location>
        <begin position="71"/>
        <end position="88"/>
    </location>
</feature>
<evidence type="ECO:0000313" key="5">
    <source>
        <dbReference type="Proteomes" id="UP000247498"/>
    </source>
</evidence>
<dbReference type="InterPro" id="IPR036514">
    <property type="entry name" value="SGNH_hydro_sf"/>
</dbReference>
<dbReference type="Pfam" id="PF13472">
    <property type="entry name" value="Lipase_GDSL_2"/>
    <property type="match status" value="1"/>
</dbReference>
<sequence>MARPRARAPALPLLAALLLVVSGAAARAVVLGEAGPALAEAAVRARTARAVLRAPEPAGDDEGSSSGSGDGEYDGEGGGEGLDEDDFDPAEHQPWRSLDRLRVVRVNGTGLGDALQGLLNHNFSLARPQLQRGLSYLGPHPRLRRLVARMLAGGGGPVRVGAVGGSISYGHGASQLGVTDWFARLGNWLPRAFPRAKFEFHNGCVPATPAAFMTLCLEHYLDPLADLVFVEYVLNDGIEDRVMHNRRVRIYERLLRRIMDQPHAPAVVLVGTHGMFRDRGAVGVTGESEWRPFHHTLEDLYGAVAAYYSAPVLSFRNAIYNLGQARRYNFRAFMREDFIHPNDAGHQAIADLAMHLLQEATVGLQLWPLSPDDEAAALGKLPGPMYPGNHPSLRRVCFHGDDFRSTVVNAGGGWEWVNEGTEASPKWGYVSTKPGAVLRVRLDTSLASVDPGAFMSAPVAFGGSGGGGGASGGGDGGSKQRGPGHTAVVIFSYLKSYENMGKAAFRCESGCSCKPRLADGATDVPESTVYFVQLHATPGRNCTLLVINDSGEAKDTKFKITGVMVNMVNEATREINDLDFAEDWPQYGVWGVPPLHSKEGLRSIDGGAAATAAAGAAAARGPKANGRLKARGRLGGGHSHGPSL</sequence>
<organism evidence="4 5">
    <name type="scientific">Raphidocelis subcapitata</name>
    <dbReference type="NCBI Taxonomy" id="307507"/>
    <lineage>
        <taxon>Eukaryota</taxon>
        <taxon>Viridiplantae</taxon>
        <taxon>Chlorophyta</taxon>
        <taxon>core chlorophytes</taxon>
        <taxon>Chlorophyceae</taxon>
        <taxon>CS clade</taxon>
        <taxon>Sphaeropleales</taxon>
        <taxon>Selenastraceae</taxon>
        <taxon>Raphidocelis</taxon>
    </lineage>
</organism>
<comment type="caution">
    <text evidence="4">The sequence shown here is derived from an EMBL/GenBank/DDBJ whole genome shotgun (WGS) entry which is preliminary data.</text>
</comment>
<feature type="signal peptide" evidence="2">
    <location>
        <begin position="1"/>
        <end position="26"/>
    </location>
</feature>
<dbReference type="CDD" id="cd00229">
    <property type="entry name" value="SGNH_hydrolase"/>
    <property type="match status" value="1"/>
</dbReference>
<dbReference type="PANTHER" id="PTHR34407">
    <property type="entry name" value="EXPRESSED PROTEIN"/>
    <property type="match status" value="1"/>
</dbReference>
<gene>
    <name evidence="4" type="ORF">Rsub_00599</name>
</gene>
<feature type="domain" description="SGNH hydrolase-type esterase" evidence="3">
    <location>
        <begin position="162"/>
        <end position="348"/>
    </location>
</feature>
<name>A0A2V0NSI4_9CHLO</name>
<feature type="compositionally biased region" description="Gly residues" evidence="1">
    <location>
        <begin position="633"/>
        <end position="644"/>
    </location>
</feature>
<proteinExistence type="predicted"/>
<evidence type="ECO:0000313" key="4">
    <source>
        <dbReference type="EMBL" id="GBF87887.1"/>
    </source>
</evidence>
<dbReference type="InParanoid" id="A0A2V0NSI4"/>
<keyword evidence="2" id="KW-0732">Signal</keyword>
<feature type="compositionally biased region" description="Low complexity" evidence="1">
    <location>
        <begin position="616"/>
        <end position="625"/>
    </location>
</feature>
<dbReference type="PANTHER" id="PTHR34407:SF1">
    <property type="entry name" value="SGNH HYDROLASE-TYPE ESTERASE DOMAIN-CONTAINING PROTEIN"/>
    <property type="match status" value="1"/>
</dbReference>
<feature type="region of interest" description="Disordered" evidence="1">
    <location>
        <begin position="52"/>
        <end position="93"/>
    </location>
</feature>
<dbReference type="SUPFAM" id="SSF52266">
    <property type="entry name" value="SGNH hydrolase"/>
    <property type="match status" value="1"/>
</dbReference>
<evidence type="ECO:0000256" key="2">
    <source>
        <dbReference type="SAM" id="SignalP"/>
    </source>
</evidence>
<dbReference type="Gene3D" id="3.40.50.1110">
    <property type="entry name" value="SGNH hydrolase"/>
    <property type="match status" value="1"/>
</dbReference>
<feature type="region of interest" description="Disordered" evidence="1">
    <location>
        <begin position="616"/>
        <end position="644"/>
    </location>
</feature>
<accession>A0A2V0NSI4</accession>
<dbReference type="OrthoDB" id="532422at2759"/>
<evidence type="ECO:0000259" key="3">
    <source>
        <dbReference type="Pfam" id="PF13472"/>
    </source>
</evidence>
<dbReference type="AlphaFoldDB" id="A0A2V0NSI4"/>
<feature type="chain" id="PRO_5015901797" description="SGNH hydrolase-type esterase domain-containing protein" evidence="2">
    <location>
        <begin position="27"/>
        <end position="644"/>
    </location>
</feature>
<keyword evidence="5" id="KW-1185">Reference proteome</keyword>
<evidence type="ECO:0000256" key="1">
    <source>
        <dbReference type="SAM" id="MobiDB-lite"/>
    </source>
</evidence>
<reference evidence="4 5" key="1">
    <citation type="journal article" date="2018" name="Sci. Rep.">
        <title>Raphidocelis subcapitata (=Pseudokirchneriella subcapitata) provides an insight into genome evolution and environmental adaptations in the Sphaeropleales.</title>
        <authorList>
            <person name="Suzuki S."/>
            <person name="Yamaguchi H."/>
            <person name="Nakajima N."/>
            <person name="Kawachi M."/>
        </authorList>
    </citation>
    <scope>NUCLEOTIDE SEQUENCE [LARGE SCALE GENOMIC DNA]</scope>
    <source>
        <strain evidence="4 5">NIES-35</strain>
    </source>
</reference>
<dbReference type="InterPro" id="IPR013830">
    <property type="entry name" value="SGNH_hydro"/>
</dbReference>
<protein>
    <recommendedName>
        <fullName evidence="3">SGNH hydrolase-type esterase domain-containing protein</fullName>
    </recommendedName>
</protein>
<dbReference type="Proteomes" id="UP000247498">
    <property type="component" value="Unassembled WGS sequence"/>
</dbReference>